<keyword evidence="5" id="KW-0482">Metalloprotease</keyword>
<evidence type="ECO:0000256" key="5">
    <source>
        <dbReference type="ARBA" id="ARBA00023049"/>
    </source>
</evidence>
<keyword evidence="3" id="KW-0378">Hydrolase</keyword>
<evidence type="ECO:0000256" key="1">
    <source>
        <dbReference type="ARBA" id="ARBA00022670"/>
    </source>
</evidence>
<dbReference type="Gene3D" id="3.40.140.10">
    <property type="entry name" value="Cytidine Deaminase, domain 2"/>
    <property type="match status" value="1"/>
</dbReference>
<keyword evidence="4" id="KW-0862">Zinc</keyword>
<proteinExistence type="predicted"/>
<evidence type="ECO:0000313" key="8">
    <source>
        <dbReference type="EMBL" id="MDX8540781.1"/>
    </source>
</evidence>
<feature type="region of interest" description="Disordered" evidence="6">
    <location>
        <begin position="696"/>
        <end position="722"/>
    </location>
</feature>
<dbReference type="SUPFAM" id="SSF102712">
    <property type="entry name" value="JAB1/MPN domain"/>
    <property type="match status" value="1"/>
</dbReference>
<keyword evidence="2" id="KW-0479">Metal-binding</keyword>
<evidence type="ECO:0000256" key="6">
    <source>
        <dbReference type="SAM" id="MobiDB-lite"/>
    </source>
</evidence>
<keyword evidence="1" id="KW-0645">Protease</keyword>
<dbReference type="EMBL" id="JAVIIP010000015">
    <property type="protein sequence ID" value="MDX8540781.1"/>
    <property type="molecule type" value="Genomic_DNA"/>
</dbReference>
<dbReference type="InterPro" id="IPR035985">
    <property type="entry name" value="Ubiquitin-activating_enz"/>
</dbReference>
<dbReference type="SUPFAM" id="SSF69572">
    <property type="entry name" value="Activating enzymes of the ubiquitin-like proteins"/>
    <property type="match status" value="1"/>
</dbReference>
<dbReference type="InterPro" id="IPR032865">
    <property type="entry name" value="Prok-E2_A"/>
</dbReference>
<organism evidence="8 9">
    <name type="scientific">Mesorhizobium abyssinicae</name>
    <dbReference type="NCBI Taxonomy" id="1209958"/>
    <lineage>
        <taxon>Bacteria</taxon>
        <taxon>Pseudomonadati</taxon>
        <taxon>Pseudomonadota</taxon>
        <taxon>Alphaproteobacteria</taxon>
        <taxon>Hyphomicrobiales</taxon>
        <taxon>Phyllobacteriaceae</taxon>
        <taxon>Mesorhizobium</taxon>
    </lineage>
</organism>
<dbReference type="InterPro" id="IPR028090">
    <property type="entry name" value="JAB_dom_prok"/>
</dbReference>
<evidence type="ECO:0000256" key="3">
    <source>
        <dbReference type="ARBA" id="ARBA00022801"/>
    </source>
</evidence>
<dbReference type="Proteomes" id="UP001276564">
    <property type="component" value="Unassembled WGS sequence"/>
</dbReference>
<accession>A0ABU5ATZ1</accession>
<dbReference type="RefSeq" id="WP_320321597.1">
    <property type="nucleotide sequence ID" value="NZ_JAVIIP010000015.1"/>
</dbReference>
<comment type="caution">
    <text evidence="8">The sequence shown here is derived from an EMBL/GenBank/DDBJ whole genome shotgun (WGS) entry which is preliminary data.</text>
</comment>
<dbReference type="Gene3D" id="3.40.50.720">
    <property type="entry name" value="NAD(P)-binding Rossmann-like Domain"/>
    <property type="match status" value="1"/>
</dbReference>
<sequence>MADAQMQRHADHFLRVAGRHPQCRRAAIIEATANGARLELELEVAVPTAVQAKGVSDTGVRTRETVEVQISGKYPWASPRFSLRADFPRDLPHLTPGSEHERPTPCLVDGFLDEFFNHHGLLEFGVLFIIEQMAIWLGRAAHGTLSNPEHGWEPVMRQSTGQDIIADGAFARSQVTARAGSVCLETDFVHFGSPEAPLGEKDSFLVTRNSFAPIVKGLRAIPFVSGTFRNGTPGGKTVTLVCWPAAGHVSDRILPETVTTIEELATRADDVGCGAPFRAFLQQVEARLKDKAIAASFPVGVILCARRPYALMNRASDIELLPYLFEIAPRQNRKSLFGGVSGRRVEAARLLDLTTPALLREVSAAPTLGAFSLIGCGSVGSKCALHLARAGGDLLALTDKGVLLPHNMARHALVRAPIPASKAHELASELAELGQNPKVWTADALEALQDPDHRRALAPAGTAVLLNTTASLLLRDALSLVSPADIPGRMAEIALFGRGRGAFLFFEGPGRNPNLGDLLSTLSAEATRSECALLFDPRNGLVQVQIGEGCGSLTMPMTDARLSAMTASATEELMRLASTMPADGEIVLGIKDEAGPSTYWRRVQVPPFIEVPVEGADWKLRISSKVDAAIRQDLAQHGRVETGGLLIGTCNSRTKTITVVDTLPAPMDSVRTPSLFVLGTAGLARATMRRHRESGGSLADVGTWHSHLTNQGPSPTDRKTAADLANERPPPAVLLIALPDGYCSIIHRRPE</sequence>
<evidence type="ECO:0000259" key="7">
    <source>
        <dbReference type="Pfam" id="PF14464"/>
    </source>
</evidence>
<evidence type="ECO:0000256" key="4">
    <source>
        <dbReference type="ARBA" id="ARBA00022833"/>
    </source>
</evidence>
<dbReference type="Pfam" id="PF14464">
    <property type="entry name" value="Prok-JAB"/>
    <property type="match status" value="1"/>
</dbReference>
<evidence type="ECO:0000313" key="9">
    <source>
        <dbReference type="Proteomes" id="UP001276564"/>
    </source>
</evidence>
<evidence type="ECO:0000256" key="2">
    <source>
        <dbReference type="ARBA" id="ARBA00022723"/>
    </source>
</evidence>
<gene>
    <name evidence="8" type="ORF">RFM23_24505</name>
</gene>
<reference evidence="8 9" key="1">
    <citation type="submission" date="2023-08" db="EMBL/GenBank/DDBJ databases">
        <title>Implementing the SeqCode for naming new Mesorhizobium species isolated from Vachellia karroo root nodules.</title>
        <authorList>
            <person name="Van Lill M."/>
        </authorList>
    </citation>
    <scope>NUCLEOTIDE SEQUENCE [LARGE SCALE GENOMIC DNA]</scope>
    <source>
        <strain evidence="8 9">VK4B</strain>
    </source>
</reference>
<feature type="domain" description="JAB" evidence="7">
    <location>
        <begin position="627"/>
        <end position="736"/>
    </location>
</feature>
<keyword evidence="9" id="KW-1185">Reference proteome</keyword>
<name>A0ABU5ATZ1_9HYPH</name>
<dbReference type="Pfam" id="PF14457">
    <property type="entry name" value="Prok-E2_A"/>
    <property type="match status" value="1"/>
</dbReference>
<protein>
    <submittedName>
        <fullName evidence="8">Mov34/MPN/PAD-1 family protein</fullName>
    </submittedName>
</protein>